<keyword evidence="3 6" id="KW-0119">Carbohydrate metabolism</keyword>
<reference evidence="11 12" key="1">
    <citation type="journal article" date="2013" name="Int. J. Syst. Evol. Microbiol.">
        <title>Marinoscillum luteum sp. nov., isolated from marine sediment.</title>
        <authorList>
            <person name="Cha I.T."/>
            <person name="Park S.J."/>
            <person name="Kim S.J."/>
            <person name="Kim J.G."/>
            <person name="Jung M.Y."/>
            <person name="Shin K.S."/>
            <person name="Kwon K.K."/>
            <person name="Yang S.H."/>
            <person name="Seo Y.S."/>
            <person name="Rhee S.K."/>
        </authorList>
    </citation>
    <scope>NUCLEOTIDE SEQUENCE [LARGE SCALE GENOMIC DNA]</scope>
    <source>
        <strain evidence="11 12">KCTC 23939</strain>
    </source>
</reference>
<gene>
    <name evidence="11" type="ORF">ACHKAR_19755</name>
</gene>
<evidence type="ECO:0000256" key="1">
    <source>
        <dbReference type="ARBA" id="ARBA00007072"/>
    </source>
</evidence>
<evidence type="ECO:0000259" key="10">
    <source>
        <dbReference type="Pfam" id="PF02927"/>
    </source>
</evidence>
<accession>A0ABW7NDI8</accession>
<dbReference type="EC" id="3.2.1.4" evidence="8"/>
<dbReference type="InterPro" id="IPR004197">
    <property type="entry name" value="Cellulase_Ig-like"/>
</dbReference>
<evidence type="ECO:0000256" key="7">
    <source>
        <dbReference type="PROSITE-ProRule" id="PRU10060"/>
    </source>
</evidence>
<dbReference type="InterPro" id="IPR008928">
    <property type="entry name" value="6-hairpin_glycosidase_sf"/>
</dbReference>
<dbReference type="Proteomes" id="UP001610063">
    <property type="component" value="Unassembled WGS sequence"/>
</dbReference>
<dbReference type="EMBL" id="JBIPKE010000020">
    <property type="protein sequence ID" value="MFH6985698.1"/>
    <property type="molecule type" value="Genomic_DNA"/>
</dbReference>
<evidence type="ECO:0000256" key="2">
    <source>
        <dbReference type="ARBA" id="ARBA00022801"/>
    </source>
</evidence>
<dbReference type="InterPro" id="IPR013783">
    <property type="entry name" value="Ig-like_fold"/>
</dbReference>
<dbReference type="InterPro" id="IPR018221">
    <property type="entry name" value="Glyco_hydro_9_His_AS"/>
</dbReference>
<comment type="caution">
    <text evidence="11">The sequence shown here is derived from an EMBL/GenBank/DDBJ whole genome shotgun (WGS) entry which is preliminary data.</text>
</comment>
<feature type="active site" evidence="6">
    <location>
        <position position="505"/>
    </location>
</feature>
<dbReference type="Pfam" id="PF02927">
    <property type="entry name" value="CelD_N"/>
    <property type="match status" value="1"/>
</dbReference>
<evidence type="ECO:0000256" key="5">
    <source>
        <dbReference type="ARBA" id="ARBA00023326"/>
    </source>
</evidence>
<protein>
    <recommendedName>
        <fullName evidence="8">Endoglucanase</fullName>
        <ecNumber evidence="8">3.2.1.4</ecNumber>
    </recommendedName>
</protein>
<keyword evidence="4 6" id="KW-0326">Glycosidase</keyword>
<comment type="similarity">
    <text evidence="1 6 8">Belongs to the glycosyl hydrolase 9 (cellulase E) family.</text>
</comment>
<dbReference type="PANTHER" id="PTHR22298">
    <property type="entry name" value="ENDO-1,4-BETA-GLUCANASE"/>
    <property type="match status" value="1"/>
</dbReference>
<evidence type="ECO:0000259" key="9">
    <source>
        <dbReference type="Pfam" id="PF00759"/>
    </source>
</evidence>
<dbReference type="InterPro" id="IPR014756">
    <property type="entry name" value="Ig_E-set"/>
</dbReference>
<dbReference type="InterPro" id="IPR001701">
    <property type="entry name" value="Glyco_hydro_9"/>
</dbReference>
<organism evidence="11 12">
    <name type="scientific">Marinoscillum luteum</name>
    <dbReference type="NCBI Taxonomy" id="861051"/>
    <lineage>
        <taxon>Bacteria</taxon>
        <taxon>Pseudomonadati</taxon>
        <taxon>Bacteroidota</taxon>
        <taxon>Cytophagia</taxon>
        <taxon>Cytophagales</taxon>
        <taxon>Reichenbachiellaceae</taxon>
        <taxon>Marinoscillum</taxon>
    </lineage>
</organism>
<dbReference type="GO" id="GO:0016787">
    <property type="term" value="F:hydrolase activity"/>
    <property type="evidence" value="ECO:0007669"/>
    <property type="project" value="UniProtKB-KW"/>
</dbReference>
<feature type="domain" description="Cellulase Ig-like" evidence="10">
    <location>
        <begin position="33"/>
        <end position="110"/>
    </location>
</feature>
<dbReference type="InterPro" id="IPR012341">
    <property type="entry name" value="6hp_glycosidase-like_sf"/>
</dbReference>
<dbReference type="SUPFAM" id="SSF48208">
    <property type="entry name" value="Six-hairpin glycosidases"/>
    <property type="match status" value="1"/>
</dbReference>
<dbReference type="Gene3D" id="1.50.10.10">
    <property type="match status" value="1"/>
</dbReference>
<keyword evidence="12" id="KW-1185">Reference proteome</keyword>
<evidence type="ECO:0000256" key="8">
    <source>
        <dbReference type="RuleBase" id="RU361166"/>
    </source>
</evidence>
<proteinExistence type="inferred from homology"/>
<evidence type="ECO:0000256" key="6">
    <source>
        <dbReference type="PROSITE-ProRule" id="PRU10059"/>
    </source>
</evidence>
<dbReference type="PROSITE" id="PS51257">
    <property type="entry name" value="PROKAR_LIPOPROTEIN"/>
    <property type="match status" value="1"/>
</dbReference>
<evidence type="ECO:0000313" key="11">
    <source>
        <dbReference type="EMBL" id="MFH6985698.1"/>
    </source>
</evidence>
<feature type="active site" evidence="7">
    <location>
        <position position="551"/>
    </location>
</feature>
<comment type="catalytic activity">
    <reaction evidence="8">
        <text>Endohydrolysis of (1-&gt;4)-beta-D-glucosidic linkages in cellulose, lichenin and cereal beta-D-glucans.</text>
        <dbReference type="EC" id="3.2.1.4"/>
    </reaction>
</comment>
<dbReference type="SUPFAM" id="SSF81296">
    <property type="entry name" value="E set domains"/>
    <property type="match status" value="1"/>
</dbReference>
<name>A0ABW7NDI8_9BACT</name>
<evidence type="ECO:0000313" key="12">
    <source>
        <dbReference type="Proteomes" id="UP001610063"/>
    </source>
</evidence>
<dbReference type="Pfam" id="PF00759">
    <property type="entry name" value="Glyco_hydro_9"/>
    <property type="match status" value="1"/>
</dbReference>
<keyword evidence="2 6" id="KW-0378">Hydrolase</keyword>
<feature type="active site" evidence="7">
    <location>
        <position position="560"/>
    </location>
</feature>
<feature type="domain" description="Glycoside hydrolase family 9" evidence="9">
    <location>
        <begin position="123"/>
        <end position="572"/>
    </location>
</feature>
<evidence type="ECO:0000256" key="4">
    <source>
        <dbReference type="ARBA" id="ARBA00023295"/>
    </source>
</evidence>
<dbReference type="RefSeq" id="WP_395419101.1">
    <property type="nucleotide sequence ID" value="NZ_JBIPKE010000020.1"/>
</dbReference>
<keyword evidence="5 6" id="KW-0624">Polysaccharide degradation</keyword>
<sequence length="586" mass="65069">MGNIIRRARLLLLMSVFGSIVGCMVKSQNIEQVTPDIRINQIGYLQHAKKQAAIVEPTSNNFSLINSSNEPVFEGVLLETKYWNKSGEKVAIADFSAFNESGTYRIQCGETISHFFEISHTPYLELVKSASKSYYYNRASTSLDPSHSGIYHRGYAHPDTLVYVHASAASSSRPAGTIISTPYGWYDAGDYNKYVVNSGIATYTLISAYQHNSGLFDSLTWNLPESDNQVPDLLDEIMWNVRWMESMQDPEDGGVYHKTTSASFENFVAPSEATGERYVVAKGTAATLDFAAVLAKSSVLFRATHPAYAAQLLEKAEKAWRWASVNSRVPFENPNVAMAGHPAISTGGYGDLDFRDEFFWASTELYLATGRDIYMQGITIDDFQIFRVPSWASVETLGLISLSSARMGVSEKLNKQSSDQLMVIADRLTNVWRTAPYKITLDEFTWGSNSEILNQGMVLINAYRLFGNREFYEAALSGLDYVLGRNATGYCFVTGEGSLSPQKVHHRPSASDGVEAPVPGMLVGGPNPRNVNDDCGRQAYMMSHPARCYLDEECSYSTNEVAINWNAPLVYMSSTLQATYLHDFKL</sequence>
<dbReference type="InterPro" id="IPR033126">
    <property type="entry name" value="Glyco_hydro_9_Asp/Glu_AS"/>
</dbReference>
<keyword evidence="8" id="KW-0136">Cellulose degradation</keyword>
<dbReference type="CDD" id="cd02850">
    <property type="entry name" value="E_set_Cellulase_N"/>
    <property type="match status" value="1"/>
</dbReference>
<dbReference type="Gene3D" id="2.60.40.10">
    <property type="entry name" value="Immunoglobulins"/>
    <property type="match status" value="1"/>
</dbReference>
<dbReference type="PROSITE" id="PS00592">
    <property type="entry name" value="GH9_2"/>
    <property type="match status" value="1"/>
</dbReference>
<dbReference type="PROSITE" id="PS00698">
    <property type="entry name" value="GH9_3"/>
    <property type="match status" value="1"/>
</dbReference>
<evidence type="ECO:0000256" key="3">
    <source>
        <dbReference type="ARBA" id="ARBA00023277"/>
    </source>
</evidence>